<name>A0ABX0SS89_9PSEU</name>
<dbReference type="EMBL" id="JAANOU010000001">
    <property type="protein sequence ID" value="NIH79818.1"/>
    <property type="molecule type" value="Genomic_DNA"/>
</dbReference>
<keyword evidence="3" id="KW-1185">Reference proteome</keyword>
<accession>A0ABX0SS89</accession>
<evidence type="ECO:0008006" key="4">
    <source>
        <dbReference type="Google" id="ProtNLM"/>
    </source>
</evidence>
<evidence type="ECO:0000256" key="1">
    <source>
        <dbReference type="SAM" id="MobiDB-lite"/>
    </source>
</evidence>
<dbReference type="InterPro" id="IPR021425">
    <property type="entry name" value="DUF3072"/>
</dbReference>
<feature type="region of interest" description="Disordered" evidence="1">
    <location>
        <begin position="1"/>
        <end position="24"/>
    </location>
</feature>
<reference evidence="2 3" key="1">
    <citation type="submission" date="2020-03" db="EMBL/GenBank/DDBJ databases">
        <title>Sequencing the genomes of 1000 actinobacteria strains.</title>
        <authorList>
            <person name="Klenk H.-P."/>
        </authorList>
    </citation>
    <scope>NUCLEOTIDE SEQUENCE [LARGE SCALE GENOMIC DNA]</scope>
    <source>
        <strain evidence="2 3">DSM 45668</strain>
    </source>
</reference>
<evidence type="ECO:0000313" key="2">
    <source>
        <dbReference type="EMBL" id="NIH79818.1"/>
    </source>
</evidence>
<evidence type="ECO:0000313" key="3">
    <source>
        <dbReference type="Proteomes" id="UP000754495"/>
    </source>
</evidence>
<dbReference type="Proteomes" id="UP000754495">
    <property type="component" value="Unassembled WGS sequence"/>
</dbReference>
<organism evidence="2 3">
    <name type="scientific">Amycolatopsis viridis</name>
    <dbReference type="NCBI Taxonomy" id="185678"/>
    <lineage>
        <taxon>Bacteria</taxon>
        <taxon>Bacillati</taxon>
        <taxon>Actinomycetota</taxon>
        <taxon>Actinomycetes</taxon>
        <taxon>Pseudonocardiales</taxon>
        <taxon>Pseudonocardiaceae</taxon>
        <taxon>Amycolatopsis</taxon>
    </lineage>
</organism>
<gene>
    <name evidence="2" type="ORF">FHX46_002348</name>
</gene>
<dbReference type="Pfam" id="PF11272">
    <property type="entry name" value="DUF3072"/>
    <property type="match status" value="1"/>
</dbReference>
<proteinExistence type="predicted"/>
<dbReference type="RefSeq" id="WP_167113254.1">
    <property type="nucleotide sequence ID" value="NZ_JAANOU010000001.1"/>
</dbReference>
<protein>
    <recommendedName>
        <fullName evidence="4">DUF3072 domain-containing protein</fullName>
    </recommendedName>
</protein>
<sequence>MTGPQNPEKDPQEWTTGEEPMTGPQLSYLQTLAREAGEELPEDLTKAQASQLIDRLQEKTGRGADT</sequence>
<comment type="caution">
    <text evidence="2">The sequence shown here is derived from an EMBL/GenBank/DDBJ whole genome shotgun (WGS) entry which is preliminary data.</text>
</comment>